<dbReference type="PANTHER" id="PTHR30383">
    <property type="entry name" value="THIOESTERASE 1/PROTEASE 1/LYSOPHOSPHOLIPASE L1"/>
    <property type="match status" value="1"/>
</dbReference>
<dbReference type="GO" id="GO:0006629">
    <property type="term" value="P:lipid metabolic process"/>
    <property type="evidence" value="ECO:0007669"/>
    <property type="project" value="InterPro"/>
</dbReference>
<accession>A0A564WDS1</accession>
<dbReference type="PANTHER" id="PTHR30383:SF24">
    <property type="entry name" value="THIOESTERASE 1_PROTEASE 1_LYSOPHOSPHOLIPASE L1"/>
    <property type="match status" value="1"/>
</dbReference>
<dbReference type="CDD" id="cd01822">
    <property type="entry name" value="Lysophospholipase_L1_like"/>
    <property type="match status" value="1"/>
</dbReference>
<evidence type="ECO:0000259" key="1">
    <source>
        <dbReference type="Pfam" id="PF13472"/>
    </source>
</evidence>
<dbReference type="Gene3D" id="3.40.50.1110">
    <property type="entry name" value="SGNH hydrolase"/>
    <property type="match status" value="1"/>
</dbReference>
<comment type="caution">
    <text evidence="2">The sequence shown here is derived from an EMBL/GenBank/DDBJ whole genome shotgun (WGS) entry which is preliminary data.</text>
</comment>
<dbReference type="InterPro" id="IPR036514">
    <property type="entry name" value="SGNH_hydro_sf"/>
</dbReference>
<keyword evidence="3" id="KW-1185">Reference proteome</keyword>
<dbReference type="Proteomes" id="UP000326641">
    <property type="component" value="Unassembled WGS sequence"/>
</dbReference>
<name>A0A564WDS1_9PROT</name>
<evidence type="ECO:0000313" key="3">
    <source>
        <dbReference type="Proteomes" id="UP000326641"/>
    </source>
</evidence>
<proteinExistence type="predicted"/>
<dbReference type="SUPFAM" id="SSF52266">
    <property type="entry name" value="SGNH hydrolase"/>
    <property type="match status" value="1"/>
</dbReference>
<sequence length="238" mass="24996">MLPRWAGRGRALFGRRRTLVGGAALLFALLLGGPVAAAATAEPPIRLLALGDSLTAGYGLERAKAFPAQLERALRGLGLNVTIENAGVSGDTSAGGRARLTWLLGSKRAAQPDAVIVELGINDAFRGIDPEVTYGNLDAILAQLSARGIPVLVAGMRLLPHWRTADGERFEAIFPDLATRHKIPLYPSFLEGVAGVAELNLPDGLHPNADGIAEIVRRITPAAAELVRTAAAKRALTP</sequence>
<gene>
    <name evidence="2" type="ORF">DF3PA_250030</name>
</gene>
<dbReference type="PROSITE" id="PS01098">
    <property type="entry name" value="LIPASE_GDSL_SER"/>
    <property type="match status" value="1"/>
</dbReference>
<dbReference type="InterPro" id="IPR013830">
    <property type="entry name" value="SGNH_hydro"/>
</dbReference>
<dbReference type="AlphaFoldDB" id="A0A564WDS1"/>
<feature type="domain" description="SGNH hydrolase-type esterase" evidence="1">
    <location>
        <begin position="49"/>
        <end position="211"/>
    </location>
</feature>
<reference evidence="2" key="1">
    <citation type="submission" date="2018-11" db="EMBL/GenBank/DDBJ databases">
        <authorList>
            <person name="Onetto C."/>
        </authorList>
    </citation>
    <scope>NUCLEOTIDE SEQUENCE [LARGE SCALE GENOMIC DNA]</scope>
</reference>
<evidence type="ECO:0000313" key="2">
    <source>
        <dbReference type="EMBL" id="VUX46622.1"/>
    </source>
</evidence>
<dbReference type="Pfam" id="PF13472">
    <property type="entry name" value="Lipase_GDSL_2"/>
    <property type="match status" value="1"/>
</dbReference>
<dbReference type="EMBL" id="UXAT02000018">
    <property type="protein sequence ID" value="VUX46622.1"/>
    <property type="molecule type" value="Genomic_DNA"/>
</dbReference>
<dbReference type="GO" id="GO:0004622">
    <property type="term" value="F:phosphatidylcholine lysophospholipase activity"/>
    <property type="evidence" value="ECO:0007669"/>
    <property type="project" value="TreeGrafter"/>
</dbReference>
<dbReference type="InterPro" id="IPR008265">
    <property type="entry name" value="Lipase_GDSL_AS"/>
</dbReference>
<protein>
    <submittedName>
        <fullName evidence="2">Lysophospholipase L1 and related esterase</fullName>
    </submittedName>
</protein>
<organism evidence="2 3">
    <name type="scientific">Candidatus Defluviicoccus seviourii</name>
    <dbReference type="NCBI Taxonomy" id="2565273"/>
    <lineage>
        <taxon>Bacteria</taxon>
        <taxon>Pseudomonadati</taxon>
        <taxon>Pseudomonadota</taxon>
        <taxon>Alphaproteobacteria</taxon>
        <taxon>Rhodospirillales</taxon>
        <taxon>Rhodospirillaceae</taxon>
        <taxon>Defluviicoccus</taxon>
    </lineage>
</organism>
<dbReference type="InterPro" id="IPR051532">
    <property type="entry name" value="Ester_Hydrolysis_Enzymes"/>
</dbReference>